<sequence length="115" mass="13362">MFYGSLPMELKQQLLMELYLLTCWSPEEDVRCLDRMWNGIDIRSTTQDAGGSVRRRLSEWGCSDIAPNISGFSGVMGFLKDGARDVPRVVNRRALWEARYNLKWHRVLRRGVLRS</sequence>
<dbReference type="AlphaFoldDB" id="A0AAV7N8R9"/>
<dbReference type="Proteomes" id="UP001066276">
    <property type="component" value="Chromosome 9"/>
</dbReference>
<protein>
    <submittedName>
        <fullName evidence="1">Uncharacterized protein</fullName>
    </submittedName>
</protein>
<dbReference type="EMBL" id="JANPWB010000013">
    <property type="protein sequence ID" value="KAJ1109115.1"/>
    <property type="molecule type" value="Genomic_DNA"/>
</dbReference>
<accession>A0AAV7N8R9</accession>
<proteinExistence type="predicted"/>
<gene>
    <name evidence="1" type="ORF">NDU88_006480</name>
</gene>
<reference evidence="1" key="1">
    <citation type="journal article" date="2022" name="bioRxiv">
        <title>Sequencing and chromosome-scale assembly of the giantPleurodeles waltlgenome.</title>
        <authorList>
            <person name="Brown T."/>
            <person name="Elewa A."/>
            <person name="Iarovenko S."/>
            <person name="Subramanian E."/>
            <person name="Araus A.J."/>
            <person name="Petzold A."/>
            <person name="Susuki M."/>
            <person name="Suzuki K.-i.T."/>
            <person name="Hayashi T."/>
            <person name="Toyoda A."/>
            <person name="Oliveira C."/>
            <person name="Osipova E."/>
            <person name="Leigh N.D."/>
            <person name="Simon A."/>
            <person name="Yun M.H."/>
        </authorList>
    </citation>
    <scope>NUCLEOTIDE SEQUENCE</scope>
    <source>
        <strain evidence="1">20211129_DDA</strain>
        <tissue evidence="1">Liver</tissue>
    </source>
</reference>
<evidence type="ECO:0000313" key="1">
    <source>
        <dbReference type="EMBL" id="KAJ1109115.1"/>
    </source>
</evidence>
<evidence type="ECO:0000313" key="2">
    <source>
        <dbReference type="Proteomes" id="UP001066276"/>
    </source>
</evidence>
<organism evidence="1 2">
    <name type="scientific">Pleurodeles waltl</name>
    <name type="common">Iberian ribbed newt</name>
    <dbReference type="NCBI Taxonomy" id="8319"/>
    <lineage>
        <taxon>Eukaryota</taxon>
        <taxon>Metazoa</taxon>
        <taxon>Chordata</taxon>
        <taxon>Craniata</taxon>
        <taxon>Vertebrata</taxon>
        <taxon>Euteleostomi</taxon>
        <taxon>Amphibia</taxon>
        <taxon>Batrachia</taxon>
        <taxon>Caudata</taxon>
        <taxon>Salamandroidea</taxon>
        <taxon>Salamandridae</taxon>
        <taxon>Pleurodelinae</taxon>
        <taxon>Pleurodeles</taxon>
    </lineage>
</organism>
<keyword evidence="2" id="KW-1185">Reference proteome</keyword>
<name>A0AAV7N8R9_PLEWA</name>
<comment type="caution">
    <text evidence="1">The sequence shown here is derived from an EMBL/GenBank/DDBJ whole genome shotgun (WGS) entry which is preliminary data.</text>
</comment>